<accession>A0A4C1UID6</accession>
<organism evidence="1 2">
    <name type="scientific">Eumeta variegata</name>
    <name type="common">Bagworm moth</name>
    <name type="synonym">Eumeta japonica</name>
    <dbReference type="NCBI Taxonomy" id="151549"/>
    <lineage>
        <taxon>Eukaryota</taxon>
        <taxon>Metazoa</taxon>
        <taxon>Ecdysozoa</taxon>
        <taxon>Arthropoda</taxon>
        <taxon>Hexapoda</taxon>
        <taxon>Insecta</taxon>
        <taxon>Pterygota</taxon>
        <taxon>Neoptera</taxon>
        <taxon>Endopterygota</taxon>
        <taxon>Lepidoptera</taxon>
        <taxon>Glossata</taxon>
        <taxon>Ditrysia</taxon>
        <taxon>Tineoidea</taxon>
        <taxon>Psychidae</taxon>
        <taxon>Oiketicinae</taxon>
        <taxon>Eumeta</taxon>
    </lineage>
</organism>
<reference evidence="1 2" key="1">
    <citation type="journal article" date="2019" name="Commun. Biol.">
        <title>The bagworm genome reveals a unique fibroin gene that provides high tensile strength.</title>
        <authorList>
            <person name="Kono N."/>
            <person name="Nakamura H."/>
            <person name="Ohtoshi R."/>
            <person name="Tomita M."/>
            <person name="Numata K."/>
            <person name="Arakawa K."/>
        </authorList>
    </citation>
    <scope>NUCLEOTIDE SEQUENCE [LARGE SCALE GENOMIC DNA]</scope>
</reference>
<keyword evidence="2" id="KW-1185">Reference proteome</keyword>
<name>A0A4C1UID6_EUMVA</name>
<gene>
    <name evidence="1" type="ORF">EVAR_12212_1</name>
</gene>
<protein>
    <submittedName>
        <fullName evidence="1">Uncharacterized protein</fullName>
    </submittedName>
</protein>
<dbReference type="EMBL" id="BGZK01000171">
    <property type="protein sequence ID" value="GBP25732.1"/>
    <property type="molecule type" value="Genomic_DNA"/>
</dbReference>
<evidence type="ECO:0000313" key="2">
    <source>
        <dbReference type="Proteomes" id="UP000299102"/>
    </source>
</evidence>
<dbReference type="AlphaFoldDB" id="A0A4C1UID6"/>
<proteinExistence type="predicted"/>
<dbReference type="Proteomes" id="UP000299102">
    <property type="component" value="Unassembled WGS sequence"/>
</dbReference>
<comment type="caution">
    <text evidence="1">The sequence shown here is derived from an EMBL/GenBank/DDBJ whole genome shotgun (WGS) entry which is preliminary data.</text>
</comment>
<sequence>MLKYSSTKVGFTSPKRTAESRCVKLSTRRNGPSGCTYFVVQRSPTLRPSPPRAYFTTLRAFRDQLGIGRVYIIRFATYFRQPARLMELSGNGEGVGVVANNDVVDERNRTGKCTGERDPFIEPSASLGTAIDTEGILFKRKNLEKSLRRSRAVCAGICSRTASRRFVEREINKKRKIEEKRGKRCK</sequence>
<evidence type="ECO:0000313" key="1">
    <source>
        <dbReference type="EMBL" id="GBP25732.1"/>
    </source>
</evidence>